<keyword evidence="7 17" id="KW-0235">DNA replication</keyword>
<dbReference type="InterPro" id="IPR018320">
    <property type="entry name" value="DNA_polymerase_1"/>
</dbReference>
<dbReference type="EC" id="2.7.7.7" evidence="3 16"/>
<dbReference type="InterPro" id="IPR043502">
    <property type="entry name" value="DNA/RNA_pol_sf"/>
</dbReference>
<evidence type="ECO:0000256" key="10">
    <source>
        <dbReference type="ARBA" id="ARBA00022801"/>
    </source>
</evidence>
<evidence type="ECO:0000256" key="3">
    <source>
        <dbReference type="ARBA" id="ARBA00012417"/>
    </source>
</evidence>
<evidence type="ECO:0000256" key="11">
    <source>
        <dbReference type="ARBA" id="ARBA00022839"/>
    </source>
</evidence>
<evidence type="ECO:0000256" key="2">
    <source>
        <dbReference type="ARBA" id="ARBA00011541"/>
    </source>
</evidence>
<keyword evidence="8" id="KW-0540">Nuclease</keyword>
<dbReference type="CDD" id="cd08637">
    <property type="entry name" value="DNA_pol_A_pol_I_C"/>
    <property type="match status" value="1"/>
</dbReference>
<dbReference type="InterPro" id="IPR036279">
    <property type="entry name" value="5-3_exonuclease_C_sf"/>
</dbReference>
<keyword evidence="14 17" id="KW-0234">DNA repair</keyword>
<dbReference type="PANTHER" id="PTHR10133">
    <property type="entry name" value="DNA POLYMERASE I"/>
    <property type="match status" value="1"/>
</dbReference>
<dbReference type="FunFam" id="3.40.50.1010:FF:000001">
    <property type="entry name" value="DNA polymerase I"/>
    <property type="match status" value="1"/>
</dbReference>
<evidence type="ECO:0000259" key="20">
    <source>
        <dbReference type="SMART" id="SM00482"/>
    </source>
</evidence>
<comment type="similarity">
    <text evidence="1 17">Belongs to the DNA polymerase type-A family.</text>
</comment>
<dbReference type="InterPro" id="IPR002298">
    <property type="entry name" value="DNA_polymerase_A"/>
</dbReference>
<dbReference type="OrthoDB" id="9806424at2"/>
<protein>
    <recommendedName>
        <fullName evidence="4 16">DNA polymerase I</fullName>
        <ecNumber evidence="3 16">2.7.7.7</ecNumber>
    </recommendedName>
</protein>
<keyword evidence="12 17" id="KW-0239">DNA-directed DNA polymerase</keyword>
<dbReference type="GO" id="GO:0006302">
    <property type="term" value="P:double-strand break repair"/>
    <property type="evidence" value="ECO:0007669"/>
    <property type="project" value="TreeGrafter"/>
</dbReference>
<keyword evidence="5 17" id="KW-0808">Transferase</keyword>
<dbReference type="Gene3D" id="1.20.1060.10">
    <property type="entry name" value="Taq DNA Polymerase, Chain T, domain 4"/>
    <property type="match status" value="1"/>
</dbReference>
<dbReference type="Pfam" id="PF00476">
    <property type="entry name" value="DNA_pol_A"/>
    <property type="match status" value="1"/>
</dbReference>
<dbReference type="Gene3D" id="3.40.50.1010">
    <property type="entry name" value="5'-nuclease"/>
    <property type="match status" value="1"/>
</dbReference>
<dbReference type="InterPro" id="IPR036397">
    <property type="entry name" value="RNaseH_sf"/>
</dbReference>
<evidence type="ECO:0000256" key="1">
    <source>
        <dbReference type="ARBA" id="ARBA00007705"/>
    </source>
</evidence>
<dbReference type="Pfam" id="PF22619">
    <property type="entry name" value="DNA_polI_exo1"/>
    <property type="match status" value="1"/>
</dbReference>
<dbReference type="NCBIfam" id="TIGR00593">
    <property type="entry name" value="pola"/>
    <property type="match status" value="1"/>
</dbReference>
<dbReference type="Proteomes" id="UP000198661">
    <property type="component" value="Unassembled WGS sequence"/>
</dbReference>
<dbReference type="FunFam" id="1.20.1060.10:FF:000001">
    <property type="entry name" value="DNA polymerase I"/>
    <property type="match status" value="1"/>
</dbReference>
<dbReference type="PROSITE" id="PS00447">
    <property type="entry name" value="DNA_POLYMERASE_A"/>
    <property type="match status" value="1"/>
</dbReference>
<dbReference type="SMART" id="SM00482">
    <property type="entry name" value="POLAc"/>
    <property type="match status" value="1"/>
</dbReference>
<evidence type="ECO:0000256" key="14">
    <source>
        <dbReference type="ARBA" id="ARBA00023204"/>
    </source>
</evidence>
<dbReference type="GO" id="GO:0003887">
    <property type="term" value="F:DNA-directed DNA polymerase activity"/>
    <property type="evidence" value="ECO:0007669"/>
    <property type="project" value="UniProtKB-UniRule"/>
</dbReference>
<gene>
    <name evidence="17" type="primary">polA</name>
    <name evidence="21" type="ORF">SAMN04488025_1072</name>
</gene>
<dbReference type="FunFam" id="1.10.150.20:FF:000002">
    <property type="entry name" value="DNA polymerase I"/>
    <property type="match status" value="1"/>
</dbReference>
<evidence type="ECO:0000256" key="5">
    <source>
        <dbReference type="ARBA" id="ARBA00022679"/>
    </source>
</evidence>
<dbReference type="SMART" id="SM00474">
    <property type="entry name" value="35EXOc"/>
    <property type="match status" value="1"/>
</dbReference>
<dbReference type="Gene3D" id="3.30.420.10">
    <property type="entry name" value="Ribonuclease H-like superfamily/Ribonuclease H"/>
    <property type="match status" value="1"/>
</dbReference>
<dbReference type="InterPro" id="IPR054690">
    <property type="entry name" value="DNA_polI_exonuclease"/>
</dbReference>
<feature type="domain" description="5'-3' exonuclease" evidence="19">
    <location>
        <begin position="2"/>
        <end position="260"/>
    </location>
</feature>
<name>A0A1I2MA25_9BACL</name>
<keyword evidence="13 17" id="KW-0238">DNA-binding</keyword>
<evidence type="ECO:0000256" key="13">
    <source>
        <dbReference type="ARBA" id="ARBA00023125"/>
    </source>
</evidence>
<accession>A0A1I2MA25</accession>
<dbReference type="CDD" id="cd09859">
    <property type="entry name" value="PIN_53EXO"/>
    <property type="match status" value="1"/>
</dbReference>
<evidence type="ECO:0000256" key="9">
    <source>
        <dbReference type="ARBA" id="ARBA00022763"/>
    </source>
</evidence>
<dbReference type="PRINTS" id="PR00868">
    <property type="entry name" value="DNAPOLI"/>
</dbReference>
<evidence type="ECO:0000256" key="16">
    <source>
        <dbReference type="NCBIfam" id="TIGR00593"/>
    </source>
</evidence>
<dbReference type="EMBL" id="FOOK01000007">
    <property type="protein sequence ID" value="SFF86377.1"/>
    <property type="molecule type" value="Genomic_DNA"/>
</dbReference>
<keyword evidence="6 17" id="KW-0548">Nucleotidyltransferase</keyword>
<keyword evidence="11" id="KW-0269">Exonuclease</keyword>
<reference evidence="21 22" key="1">
    <citation type="submission" date="2016-10" db="EMBL/GenBank/DDBJ databases">
        <authorList>
            <person name="de Groot N.N."/>
        </authorList>
    </citation>
    <scope>NUCLEOTIDE SEQUENCE [LARGE SCALE GENOMIC DNA]</scope>
    <source>
        <strain evidence="21 22">DSM 44945</strain>
    </source>
</reference>
<dbReference type="SMART" id="SM00475">
    <property type="entry name" value="53EXOc"/>
    <property type="match status" value="1"/>
</dbReference>
<evidence type="ECO:0000313" key="21">
    <source>
        <dbReference type="EMBL" id="SFF86377.1"/>
    </source>
</evidence>
<dbReference type="GO" id="GO:0006261">
    <property type="term" value="P:DNA-templated DNA replication"/>
    <property type="evidence" value="ECO:0007669"/>
    <property type="project" value="UniProtKB-UniRule"/>
</dbReference>
<keyword evidence="9 17" id="KW-0227">DNA damage</keyword>
<dbReference type="InterPro" id="IPR020046">
    <property type="entry name" value="5-3_exonucl_a-hlix_arch_N"/>
</dbReference>
<dbReference type="FunFam" id="1.10.150.20:FF:000003">
    <property type="entry name" value="DNA polymerase I"/>
    <property type="match status" value="1"/>
</dbReference>
<evidence type="ECO:0000256" key="15">
    <source>
        <dbReference type="ARBA" id="ARBA00049244"/>
    </source>
</evidence>
<dbReference type="GO" id="GO:0008408">
    <property type="term" value="F:3'-5' exonuclease activity"/>
    <property type="evidence" value="ECO:0007669"/>
    <property type="project" value="InterPro"/>
</dbReference>
<dbReference type="InterPro" id="IPR002421">
    <property type="entry name" value="5-3_exonuclease"/>
</dbReference>
<dbReference type="SUPFAM" id="SSF56672">
    <property type="entry name" value="DNA/RNA polymerases"/>
    <property type="match status" value="1"/>
</dbReference>
<dbReference type="CDD" id="cd09898">
    <property type="entry name" value="H3TH_53EXO"/>
    <property type="match status" value="1"/>
</dbReference>
<proteinExistence type="inferred from homology"/>
<evidence type="ECO:0000256" key="17">
    <source>
        <dbReference type="RuleBase" id="RU004460"/>
    </source>
</evidence>
<dbReference type="GO" id="GO:0003677">
    <property type="term" value="F:DNA binding"/>
    <property type="evidence" value="ECO:0007669"/>
    <property type="project" value="UniProtKB-UniRule"/>
</dbReference>
<dbReference type="PANTHER" id="PTHR10133:SF27">
    <property type="entry name" value="DNA POLYMERASE NU"/>
    <property type="match status" value="1"/>
</dbReference>
<dbReference type="Gene3D" id="1.10.150.20">
    <property type="entry name" value="5' to 3' exonuclease, C-terminal subdomain"/>
    <property type="match status" value="2"/>
</dbReference>
<dbReference type="InterPro" id="IPR029060">
    <property type="entry name" value="PIN-like_dom_sf"/>
</dbReference>
<dbReference type="SMART" id="SM00279">
    <property type="entry name" value="HhH2"/>
    <property type="match status" value="1"/>
</dbReference>
<dbReference type="RefSeq" id="WP_092036911.1">
    <property type="nucleotide sequence ID" value="NZ_FOOK01000007.1"/>
</dbReference>
<dbReference type="SUPFAM" id="SSF88723">
    <property type="entry name" value="PIN domain-like"/>
    <property type="match status" value="1"/>
</dbReference>
<dbReference type="InterPro" id="IPR012337">
    <property type="entry name" value="RNaseH-like_sf"/>
</dbReference>
<keyword evidence="10" id="KW-0378">Hydrolase</keyword>
<dbReference type="GO" id="GO:0008409">
    <property type="term" value="F:5'-3' exonuclease activity"/>
    <property type="evidence" value="ECO:0007669"/>
    <property type="project" value="InterPro"/>
</dbReference>
<evidence type="ECO:0000259" key="18">
    <source>
        <dbReference type="SMART" id="SM00474"/>
    </source>
</evidence>
<dbReference type="InterPro" id="IPR002562">
    <property type="entry name" value="3'-5'_exonuclease_dom"/>
</dbReference>
<dbReference type="NCBIfam" id="NF004397">
    <property type="entry name" value="PRK05755.1"/>
    <property type="match status" value="1"/>
</dbReference>
<dbReference type="Gene3D" id="3.30.70.370">
    <property type="match status" value="1"/>
</dbReference>
<evidence type="ECO:0000256" key="7">
    <source>
        <dbReference type="ARBA" id="ARBA00022705"/>
    </source>
</evidence>
<dbReference type="InterPro" id="IPR019760">
    <property type="entry name" value="DNA-dir_DNA_pol_A_CS"/>
</dbReference>
<dbReference type="InterPro" id="IPR001098">
    <property type="entry name" value="DNA-dir_DNA_pol_A_palm_dom"/>
</dbReference>
<keyword evidence="22" id="KW-1185">Reference proteome</keyword>
<dbReference type="InterPro" id="IPR020045">
    <property type="entry name" value="DNA_polI_H3TH"/>
</dbReference>
<evidence type="ECO:0000313" key="22">
    <source>
        <dbReference type="Proteomes" id="UP000198661"/>
    </source>
</evidence>
<dbReference type="SUPFAM" id="SSF47807">
    <property type="entry name" value="5' to 3' exonuclease, C-terminal subdomain"/>
    <property type="match status" value="1"/>
</dbReference>
<comment type="catalytic activity">
    <reaction evidence="15 17">
        <text>DNA(n) + a 2'-deoxyribonucleoside 5'-triphosphate = DNA(n+1) + diphosphate</text>
        <dbReference type="Rhea" id="RHEA:22508"/>
        <dbReference type="Rhea" id="RHEA-COMP:17339"/>
        <dbReference type="Rhea" id="RHEA-COMP:17340"/>
        <dbReference type="ChEBI" id="CHEBI:33019"/>
        <dbReference type="ChEBI" id="CHEBI:61560"/>
        <dbReference type="ChEBI" id="CHEBI:173112"/>
        <dbReference type="EC" id="2.7.7.7"/>
    </reaction>
</comment>
<feature type="domain" description="3'-5' exonuclease" evidence="18">
    <location>
        <begin position="301"/>
        <end position="471"/>
    </location>
</feature>
<evidence type="ECO:0000256" key="12">
    <source>
        <dbReference type="ARBA" id="ARBA00022932"/>
    </source>
</evidence>
<dbReference type="STRING" id="201973.SAMN04488025_1072"/>
<dbReference type="AlphaFoldDB" id="A0A1I2MA25"/>
<dbReference type="Pfam" id="PF01367">
    <property type="entry name" value="5_3_exonuc"/>
    <property type="match status" value="1"/>
</dbReference>
<dbReference type="SUPFAM" id="SSF53098">
    <property type="entry name" value="Ribonuclease H-like"/>
    <property type="match status" value="1"/>
</dbReference>
<feature type="domain" description="DNA-directed DNA polymerase family A palm" evidence="20">
    <location>
        <begin position="638"/>
        <end position="845"/>
    </location>
</feature>
<dbReference type="Pfam" id="PF02739">
    <property type="entry name" value="5_3_exonuc_N"/>
    <property type="match status" value="1"/>
</dbReference>
<organism evidence="21 22">
    <name type="scientific">Planifilum fulgidum</name>
    <dbReference type="NCBI Taxonomy" id="201973"/>
    <lineage>
        <taxon>Bacteria</taxon>
        <taxon>Bacillati</taxon>
        <taxon>Bacillota</taxon>
        <taxon>Bacilli</taxon>
        <taxon>Bacillales</taxon>
        <taxon>Thermoactinomycetaceae</taxon>
        <taxon>Planifilum</taxon>
    </lineage>
</organism>
<evidence type="ECO:0000256" key="6">
    <source>
        <dbReference type="ARBA" id="ARBA00022695"/>
    </source>
</evidence>
<sequence>MDKLVLIDGNSIAFRAFYALPLLTNGKGVHTNAVYGFTMMLMKVLEEEKPTHMLVAFDAGRITFRHGEYREYKGKRAQTPAELSEQLPLIREVLDAFGIRHFEAEGYEADDIIGTLAKSAEEKGMNALIVTGDKDLLQLVTDRVTLLLTRKGVTEGERYDREAVWQKYQLTPEQIIDLKGLMGDASDNIPGIPGVGEKTALKLLHRFGSVEGVLDHVDQLTGKLRERVKEHGRQARMSKDLATIYCDVPLGFSVEDTRYEGYDRGRVAALFERLEFKSLLERIGGKESVSGSSRKLRKVEVQTVEPEDRESWNDFLENPLLSLWLEMDGENYHRAEIIGLALSDGETHLYVPWRTARDWENLHRLLADEERKKIVYDGKRLQVVLKRRGLEAGGLAFDALLASYLLDPSESGHSLSDLVQRKMDGSLPPDEEVYGKGAKRRLPGERELAEHLARKAEALKRLYPLLSEEIREAGMESLLFEMELPLSRVLAEMELHGVRVDRDRLLDLGEELKEQAESLTRQIYELAGTEFNINSPKQLAEILYDKLGLPVLKKTKTGYSTSADVLEKLAPQHEIVEKILHYRQIMKLISTYVEGLLKEIDPESGKIHTRFNQTITATGRLSSTEPNLQNIPIRLEEGRRIRQVFVPSEPGWQILSADYSQIELRVLAHLSGDESLKQAFSEDMDIHTKTAMDVFGVPEDEVTSLMRRQAKAVNFGIIYGISDYGLSQNLNIPRKVAAQFIERYFQSYPGVKEYMDRVVEQARKDGYVTTMLNRRRYLPEIRSRNYNRRTFAERTAMNTPIQGSAADIIKTAMVRLHREIKRRRVKSRMLLQVHDELIFEVPEEELEEMKNLVRTVMEQAVPLSVPLKVDIHTGQTWYEAK</sequence>
<evidence type="ECO:0000259" key="19">
    <source>
        <dbReference type="SMART" id="SM00475"/>
    </source>
</evidence>
<evidence type="ECO:0000256" key="8">
    <source>
        <dbReference type="ARBA" id="ARBA00022722"/>
    </source>
</evidence>
<evidence type="ECO:0000256" key="4">
    <source>
        <dbReference type="ARBA" id="ARBA00020311"/>
    </source>
</evidence>
<comment type="subunit">
    <text evidence="2 17">Single-chain monomer with multiple functions.</text>
</comment>
<dbReference type="CDD" id="cd06140">
    <property type="entry name" value="DNA_polA_I_Bacillus_like_exo"/>
    <property type="match status" value="1"/>
</dbReference>
<dbReference type="InterPro" id="IPR008918">
    <property type="entry name" value="HhH2"/>
</dbReference>